<protein>
    <recommendedName>
        <fullName evidence="5">Cation-transporting P-type ATPase C-terminal domain-containing protein</fullName>
    </recommendedName>
</protein>
<dbReference type="EMBL" id="KZ998927">
    <property type="protein sequence ID" value="RKO85599.1"/>
    <property type="molecule type" value="Genomic_DNA"/>
</dbReference>
<evidence type="ECO:0000313" key="3">
    <source>
        <dbReference type="EMBL" id="RKO85599.1"/>
    </source>
</evidence>
<evidence type="ECO:0008006" key="5">
    <source>
        <dbReference type="Google" id="ProtNLM"/>
    </source>
</evidence>
<keyword evidence="2" id="KW-0732">Signal</keyword>
<dbReference type="AlphaFoldDB" id="A0A4P9W0F1"/>
<name>A0A4P9W0F1_9FUNG</name>
<reference evidence="4" key="1">
    <citation type="journal article" date="2018" name="Nat. Microbiol.">
        <title>Leveraging single-cell genomics to expand the fungal tree of life.</title>
        <authorList>
            <person name="Ahrendt S.R."/>
            <person name="Quandt C.A."/>
            <person name="Ciobanu D."/>
            <person name="Clum A."/>
            <person name="Salamov A."/>
            <person name="Andreopoulos B."/>
            <person name="Cheng J.F."/>
            <person name="Woyke T."/>
            <person name="Pelin A."/>
            <person name="Henrissat B."/>
            <person name="Reynolds N.K."/>
            <person name="Benny G.L."/>
            <person name="Smith M.E."/>
            <person name="James T.Y."/>
            <person name="Grigoriev I.V."/>
        </authorList>
    </citation>
    <scope>NUCLEOTIDE SEQUENCE [LARGE SCALE GENOMIC DNA]</scope>
</reference>
<sequence>MLSLTILSALIQLALISLSVHPDLLPGPRVGPLMWLVMGFALPITEMPLLLAAANWAVAWRAHPLEPVS</sequence>
<keyword evidence="1" id="KW-1133">Transmembrane helix</keyword>
<feature type="chain" id="PRO_5020391948" description="Cation-transporting P-type ATPase C-terminal domain-containing protein" evidence="2">
    <location>
        <begin position="17"/>
        <end position="69"/>
    </location>
</feature>
<evidence type="ECO:0000313" key="4">
    <source>
        <dbReference type="Proteomes" id="UP000269721"/>
    </source>
</evidence>
<keyword evidence="1" id="KW-0472">Membrane</keyword>
<proteinExistence type="predicted"/>
<evidence type="ECO:0000256" key="1">
    <source>
        <dbReference type="SAM" id="Phobius"/>
    </source>
</evidence>
<keyword evidence="1" id="KW-0812">Transmembrane</keyword>
<gene>
    <name evidence="3" type="ORF">BDK51DRAFT_52773</name>
</gene>
<dbReference type="Proteomes" id="UP000269721">
    <property type="component" value="Unassembled WGS sequence"/>
</dbReference>
<feature type="signal peptide" evidence="2">
    <location>
        <begin position="1"/>
        <end position="16"/>
    </location>
</feature>
<accession>A0A4P9W0F1</accession>
<keyword evidence="4" id="KW-1185">Reference proteome</keyword>
<evidence type="ECO:0000256" key="2">
    <source>
        <dbReference type="SAM" id="SignalP"/>
    </source>
</evidence>
<feature type="transmembrane region" description="Helical" evidence="1">
    <location>
        <begin position="35"/>
        <end position="58"/>
    </location>
</feature>
<organism evidence="3 4">
    <name type="scientific">Blyttiomyces helicus</name>
    <dbReference type="NCBI Taxonomy" id="388810"/>
    <lineage>
        <taxon>Eukaryota</taxon>
        <taxon>Fungi</taxon>
        <taxon>Fungi incertae sedis</taxon>
        <taxon>Chytridiomycota</taxon>
        <taxon>Chytridiomycota incertae sedis</taxon>
        <taxon>Chytridiomycetes</taxon>
        <taxon>Chytridiomycetes incertae sedis</taxon>
        <taxon>Blyttiomyces</taxon>
    </lineage>
</organism>
<feature type="non-terminal residue" evidence="3">
    <location>
        <position position="69"/>
    </location>
</feature>